<evidence type="ECO:0000313" key="3">
    <source>
        <dbReference type="Proteomes" id="UP001443563"/>
    </source>
</evidence>
<dbReference type="EMBL" id="JBAMZM010000031">
    <property type="protein sequence ID" value="KAL0500240.1"/>
    <property type="molecule type" value="Genomic_DNA"/>
</dbReference>
<gene>
    <name evidence="2" type="ORF">Q4I29_005659</name>
</gene>
<proteinExistence type="predicted"/>
<feature type="chain" id="PRO_5047247307" evidence="1">
    <location>
        <begin position="20"/>
        <end position="287"/>
    </location>
</feature>
<feature type="signal peptide" evidence="1">
    <location>
        <begin position="1"/>
        <end position="19"/>
    </location>
</feature>
<accession>A0ABR3E488</accession>
<keyword evidence="3" id="KW-1185">Reference proteome</keyword>
<sequence>MMCFAYLLTLSLLPSLRVCTHTSSSLPLRPVTSLLLRQELSAAWAILSLTPPPLPPAFNSTGRPSLLPTLPGVVTFVYFYWKRTRWSHIYILLSALPPPPPHAQLTPTLPGPHLTLGARVCFTIISCSRLLWGAHYPPLSSITPPPLLPPPSLLHYQPNPSPAQSPSPRLHCLPCVYVCALAPSGVCRDCDLVSPSLPLIWRRSPSLCPHACVSPPPPPPPLPVDVANLIGTSYIDVLIFAVISARVLRCVINGKKSRTEVVVFVVVAGSGSVKNLIPPSSQFPSLA</sequence>
<name>A0ABR3E488_9TRYP</name>
<comment type="caution">
    <text evidence="2">The sequence shown here is derived from an EMBL/GenBank/DDBJ whole genome shotgun (WGS) entry which is preliminary data.</text>
</comment>
<evidence type="ECO:0000256" key="1">
    <source>
        <dbReference type="SAM" id="SignalP"/>
    </source>
</evidence>
<evidence type="ECO:0000313" key="2">
    <source>
        <dbReference type="EMBL" id="KAL0500240.1"/>
    </source>
</evidence>
<keyword evidence="1" id="KW-0732">Signal</keyword>
<reference evidence="2 3" key="1">
    <citation type="submission" date="2024-02" db="EMBL/GenBank/DDBJ databases">
        <title>FIRST GENOME SEQUENCES OF Leishmania (Viannia) shawi, Leishmania (Viannia) lindenbergi AND Leishmania (Viannia) utingensis.</title>
        <authorList>
            <person name="Resadore F."/>
            <person name="Custodio M.G.F."/>
            <person name="Boite M.C."/>
            <person name="Cupolillo E."/>
            <person name="Ferreira G.E.M."/>
        </authorList>
    </citation>
    <scope>NUCLEOTIDE SEQUENCE [LARGE SCALE GENOMIC DNA]</scope>
    <source>
        <strain evidence="2 3">MCEB/BR/1984/M8408</strain>
    </source>
</reference>
<organism evidence="2 3">
    <name type="scientific">Leishmania shawi</name>
    <dbReference type="NCBI Taxonomy" id="5680"/>
    <lineage>
        <taxon>Eukaryota</taxon>
        <taxon>Discoba</taxon>
        <taxon>Euglenozoa</taxon>
        <taxon>Kinetoplastea</taxon>
        <taxon>Metakinetoplastina</taxon>
        <taxon>Trypanosomatida</taxon>
        <taxon>Trypanosomatidae</taxon>
        <taxon>Leishmaniinae</taxon>
        <taxon>Leishmania</taxon>
        <taxon>Leishmania guyanensis species complex</taxon>
    </lineage>
</organism>
<dbReference type="Proteomes" id="UP001443563">
    <property type="component" value="Unassembled WGS sequence"/>
</dbReference>
<protein>
    <submittedName>
        <fullName evidence="2">Uncharacterized protein</fullName>
    </submittedName>
</protein>